<name>T5A6K9_OPHSC</name>
<feature type="compositionally biased region" description="Basic and acidic residues" evidence="1">
    <location>
        <begin position="140"/>
        <end position="157"/>
    </location>
</feature>
<evidence type="ECO:0000256" key="1">
    <source>
        <dbReference type="SAM" id="MobiDB-lite"/>
    </source>
</evidence>
<feature type="region of interest" description="Disordered" evidence="1">
    <location>
        <begin position="106"/>
        <end position="157"/>
    </location>
</feature>
<dbReference type="Proteomes" id="UP000019374">
    <property type="component" value="Unassembled WGS sequence"/>
</dbReference>
<dbReference type="EMBL" id="KE655241">
    <property type="protein sequence ID" value="EQK98218.1"/>
    <property type="molecule type" value="Genomic_DNA"/>
</dbReference>
<feature type="region of interest" description="Disordered" evidence="1">
    <location>
        <begin position="39"/>
        <end position="68"/>
    </location>
</feature>
<dbReference type="HOGENOM" id="CLU_1678454_0_0_1"/>
<evidence type="ECO:0000313" key="2">
    <source>
        <dbReference type="EMBL" id="EQK98218.1"/>
    </source>
</evidence>
<feature type="compositionally biased region" description="Polar residues" evidence="1">
    <location>
        <begin position="106"/>
        <end position="124"/>
    </location>
</feature>
<gene>
    <name evidence="2" type="ORF">OCS_06068</name>
</gene>
<protein>
    <submittedName>
        <fullName evidence="2">Uncharacterized protein</fullName>
    </submittedName>
</protein>
<sequence length="157" mass="17302">MPSKLVYGFRPEAFETWRLPDIDREFVRPEELEAFERALEAPDPLQTHAEEPVSVKSPRNGAGPHSRHITKRFSVAVGSFKDDASAVAAAARAVVGDSQPLQTLGSLTAGLKTQTGPAGQTPAGSKTYRPGPCRTKRSPRRQEPWWEPRSRCRLSDP</sequence>
<organism evidence="2 3">
    <name type="scientific">Ophiocordyceps sinensis (strain Co18 / CGMCC 3.14243)</name>
    <name type="common">Yarsagumba caterpillar fungus</name>
    <name type="synonym">Hirsutella sinensis</name>
    <dbReference type="NCBI Taxonomy" id="911162"/>
    <lineage>
        <taxon>Eukaryota</taxon>
        <taxon>Fungi</taxon>
        <taxon>Dikarya</taxon>
        <taxon>Ascomycota</taxon>
        <taxon>Pezizomycotina</taxon>
        <taxon>Sordariomycetes</taxon>
        <taxon>Hypocreomycetidae</taxon>
        <taxon>Hypocreales</taxon>
        <taxon>Ophiocordycipitaceae</taxon>
        <taxon>Ophiocordyceps</taxon>
    </lineage>
</organism>
<dbReference type="AlphaFoldDB" id="T5A6K9"/>
<accession>T5A6K9</accession>
<proteinExistence type="predicted"/>
<evidence type="ECO:0000313" key="3">
    <source>
        <dbReference type="Proteomes" id="UP000019374"/>
    </source>
</evidence>
<reference evidence="2 3" key="1">
    <citation type="journal article" date="2013" name="Chin. Sci. Bull.">
        <title>Genome survey uncovers the secrets of sex and lifestyle in caterpillar fungus.</title>
        <authorList>
            <person name="Hu X."/>
            <person name="Zhang Y."/>
            <person name="Xiao G."/>
            <person name="Zheng P."/>
            <person name="Xia Y."/>
            <person name="Zhang X."/>
            <person name="St Leger R.J."/>
            <person name="Liu X."/>
            <person name="Wang C."/>
        </authorList>
    </citation>
    <scope>NUCLEOTIDE SEQUENCE [LARGE SCALE GENOMIC DNA]</scope>
    <source>
        <strain evidence="3">Co18 / CGMCC 3.14243</strain>
        <tissue evidence="2">Fruit-body</tissue>
    </source>
</reference>